<dbReference type="AlphaFoldDB" id="A0AAF3ELK2"/>
<name>A0AAF3ELK2_9BILA</name>
<keyword evidence="3" id="KW-1185">Reference proteome</keyword>
<keyword evidence="1" id="KW-0472">Membrane</keyword>
<dbReference type="SMART" id="SM00034">
    <property type="entry name" value="CLECT"/>
    <property type="match status" value="1"/>
</dbReference>
<evidence type="ECO:0000256" key="1">
    <source>
        <dbReference type="SAM" id="Phobius"/>
    </source>
</evidence>
<accession>A0AAF3ELK2</accession>
<keyword evidence="1" id="KW-1133">Transmembrane helix</keyword>
<protein>
    <submittedName>
        <fullName evidence="4">C-type lectin domain-containing protein</fullName>
    </submittedName>
</protein>
<dbReference type="Proteomes" id="UP000887575">
    <property type="component" value="Unassembled WGS sequence"/>
</dbReference>
<dbReference type="SUPFAM" id="SSF56436">
    <property type="entry name" value="C-type lectin-like"/>
    <property type="match status" value="1"/>
</dbReference>
<evidence type="ECO:0000313" key="4">
    <source>
        <dbReference type="WBParaSite" id="MBELARI_LOCUS14920"/>
    </source>
</evidence>
<dbReference type="InterPro" id="IPR050111">
    <property type="entry name" value="C-type_lectin/snaclec_domain"/>
</dbReference>
<dbReference type="PROSITE" id="PS50041">
    <property type="entry name" value="C_TYPE_LECTIN_2"/>
    <property type="match status" value="1"/>
</dbReference>
<feature type="transmembrane region" description="Helical" evidence="1">
    <location>
        <begin position="23"/>
        <end position="42"/>
    </location>
</feature>
<dbReference type="Gene3D" id="3.10.100.10">
    <property type="entry name" value="Mannose-Binding Protein A, subunit A"/>
    <property type="match status" value="1"/>
</dbReference>
<sequence length="188" mass="22195">MELMEISEFFSSQLPDAQKRKQILFAVIPSLIFVIFIVYKIYHIESQVEDFKRIITEKFPPEKCEKNWKFFQGNCYWVNKKRTNWTTSEKSCVQENAHLVSIHTDEENDFVELILGEGQIDGWIGLQLLDDEWAWSDESDTMYTNWKAGEPNENHGIENHAEMWNPGGQWNNNKETRKIRSICKKKAS</sequence>
<proteinExistence type="predicted"/>
<dbReference type="WBParaSite" id="MBELARI_LOCUS14920">
    <property type="protein sequence ID" value="MBELARI_LOCUS14920"/>
    <property type="gene ID" value="MBELARI_LOCUS14920"/>
</dbReference>
<reference evidence="4" key="1">
    <citation type="submission" date="2024-02" db="UniProtKB">
        <authorList>
            <consortium name="WormBaseParasite"/>
        </authorList>
    </citation>
    <scope>IDENTIFICATION</scope>
</reference>
<dbReference type="InterPro" id="IPR016187">
    <property type="entry name" value="CTDL_fold"/>
</dbReference>
<evidence type="ECO:0000259" key="2">
    <source>
        <dbReference type="PROSITE" id="PS50041"/>
    </source>
</evidence>
<organism evidence="3 4">
    <name type="scientific">Mesorhabditis belari</name>
    <dbReference type="NCBI Taxonomy" id="2138241"/>
    <lineage>
        <taxon>Eukaryota</taxon>
        <taxon>Metazoa</taxon>
        <taxon>Ecdysozoa</taxon>
        <taxon>Nematoda</taxon>
        <taxon>Chromadorea</taxon>
        <taxon>Rhabditida</taxon>
        <taxon>Rhabditina</taxon>
        <taxon>Rhabditomorpha</taxon>
        <taxon>Rhabditoidea</taxon>
        <taxon>Rhabditidae</taxon>
        <taxon>Mesorhabditinae</taxon>
        <taxon>Mesorhabditis</taxon>
    </lineage>
</organism>
<evidence type="ECO:0000313" key="3">
    <source>
        <dbReference type="Proteomes" id="UP000887575"/>
    </source>
</evidence>
<dbReference type="InterPro" id="IPR001304">
    <property type="entry name" value="C-type_lectin-like"/>
</dbReference>
<dbReference type="InterPro" id="IPR016186">
    <property type="entry name" value="C-type_lectin-like/link_sf"/>
</dbReference>
<keyword evidence="1" id="KW-0812">Transmembrane</keyword>
<feature type="domain" description="C-type lectin" evidence="2">
    <location>
        <begin position="71"/>
        <end position="184"/>
    </location>
</feature>
<dbReference type="Pfam" id="PF00059">
    <property type="entry name" value="Lectin_C"/>
    <property type="match status" value="1"/>
</dbReference>
<dbReference type="PANTHER" id="PTHR22803">
    <property type="entry name" value="MANNOSE, PHOSPHOLIPASE, LECTIN RECEPTOR RELATED"/>
    <property type="match status" value="1"/>
</dbReference>